<dbReference type="EMBL" id="JAHKSW010000016">
    <property type="protein sequence ID" value="KAG7322336.1"/>
    <property type="molecule type" value="Genomic_DNA"/>
</dbReference>
<evidence type="ECO:0000256" key="3">
    <source>
        <dbReference type="ARBA" id="ARBA00023180"/>
    </source>
</evidence>
<dbReference type="PANTHER" id="PTHR44337:SF8">
    <property type="entry name" value="IMMUNOGLOBULIN SUBTYPE DOMAIN-CONTAINING PROTEIN"/>
    <property type="match status" value="1"/>
</dbReference>
<sequence>MISAASKISVSSSPGSLTLKCDISDDFKLLQWFRNDLPLPDDQRFSLTENNKTMQVSNFNSSDCGNYTCLISNEYGTSAAYFNVSDDACEQNNSSKLPNNLLLLVGLSFICLVVLCIILICICKYYDHRKRKTATPQEPIYDEPTTFQEEPVILTVYPVYQDFIKPKHSNQSEDFGYSTIPDVLRKISPHNPHEQQATANMT</sequence>
<name>A0A9D3NGN0_9TELE</name>
<dbReference type="AlphaFoldDB" id="A0A9D3NGN0"/>
<gene>
    <name evidence="7" type="ORF">KOW79_013682</name>
</gene>
<evidence type="ECO:0000256" key="1">
    <source>
        <dbReference type="ARBA" id="ARBA00022729"/>
    </source>
</evidence>
<comment type="caution">
    <text evidence="7">The sequence shown here is derived from an EMBL/GenBank/DDBJ whole genome shotgun (WGS) entry which is preliminary data.</text>
</comment>
<keyword evidence="4" id="KW-0393">Immunoglobulin domain</keyword>
<evidence type="ECO:0000256" key="5">
    <source>
        <dbReference type="SAM" id="Phobius"/>
    </source>
</evidence>
<dbReference type="Proteomes" id="UP000824219">
    <property type="component" value="Linkage Group LG16"/>
</dbReference>
<proteinExistence type="predicted"/>
<keyword evidence="5" id="KW-0812">Transmembrane</keyword>
<keyword evidence="8" id="KW-1185">Reference proteome</keyword>
<keyword evidence="3" id="KW-0325">Glycoprotein</keyword>
<feature type="transmembrane region" description="Helical" evidence="5">
    <location>
        <begin position="101"/>
        <end position="122"/>
    </location>
</feature>
<dbReference type="Pfam" id="PF07679">
    <property type="entry name" value="I-set"/>
    <property type="match status" value="1"/>
</dbReference>
<keyword evidence="5" id="KW-1133">Transmembrane helix</keyword>
<dbReference type="InterPro" id="IPR013783">
    <property type="entry name" value="Ig-like_fold"/>
</dbReference>
<organism evidence="7 8">
    <name type="scientific">Hemibagrus wyckioides</name>
    <dbReference type="NCBI Taxonomy" id="337641"/>
    <lineage>
        <taxon>Eukaryota</taxon>
        <taxon>Metazoa</taxon>
        <taxon>Chordata</taxon>
        <taxon>Craniata</taxon>
        <taxon>Vertebrata</taxon>
        <taxon>Euteleostomi</taxon>
        <taxon>Actinopterygii</taxon>
        <taxon>Neopterygii</taxon>
        <taxon>Teleostei</taxon>
        <taxon>Ostariophysi</taxon>
        <taxon>Siluriformes</taxon>
        <taxon>Bagridae</taxon>
        <taxon>Hemibagrus</taxon>
    </lineage>
</organism>
<feature type="domain" description="Ig-like" evidence="6">
    <location>
        <begin position="1"/>
        <end position="85"/>
    </location>
</feature>
<dbReference type="Gene3D" id="2.60.40.10">
    <property type="entry name" value="Immunoglobulins"/>
    <property type="match status" value="1"/>
</dbReference>
<reference evidence="7 8" key="1">
    <citation type="submission" date="2021-06" db="EMBL/GenBank/DDBJ databases">
        <title>Chromosome-level genome assembly of the red-tail catfish (Hemibagrus wyckioides).</title>
        <authorList>
            <person name="Shao F."/>
        </authorList>
    </citation>
    <scope>NUCLEOTIDE SEQUENCE [LARGE SCALE GENOMIC DNA]</scope>
    <source>
        <strain evidence="7">EC202008001</strain>
        <tissue evidence="7">Blood</tissue>
    </source>
</reference>
<dbReference type="SUPFAM" id="SSF48726">
    <property type="entry name" value="Immunoglobulin"/>
    <property type="match status" value="1"/>
</dbReference>
<evidence type="ECO:0000256" key="2">
    <source>
        <dbReference type="ARBA" id="ARBA00023157"/>
    </source>
</evidence>
<evidence type="ECO:0000259" key="6">
    <source>
        <dbReference type="PROSITE" id="PS50835"/>
    </source>
</evidence>
<evidence type="ECO:0000313" key="7">
    <source>
        <dbReference type="EMBL" id="KAG7322336.1"/>
    </source>
</evidence>
<dbReference type="InterPro" id="IPR007110">
    <property type="entry name" value="Ig-like_dom"/>
</dbReference>
<dbReference type="InterPro" id="IPR052598">
    <property type="entry name" value="IgSF_CEA-related"/>
</dbReference>
<protein>
    <recommendedName>
        <fullName evidence="6">Ig-like domain-containing protein</fullName>
    </recommendedName>
</protein>
<dbReference type="PROSITE" id="PS50835">
    <property type="entry name" value="IG_LIKE"/>
    <property type="match status" value="1"/>
</dbReference>
<evidence type="ECO:0000256" key="4">
    <source>
        <dbReference type="ARBA" id="ARBA00023319"/>
    </source>
</evidence>
<dbReference type="OrthoDB" id="6353782at2759"/>
<dbReference type="InterPro" id="IPR003598">
    <property type="entry name" value="Ig_sub2"/>
</dbReference>
<dbReference type="InterPro" id="IPR036179">
    <property type="entry name" value="Ig-like_dom_sf"/>
</dbReference>
<accession>A0A9D3NGN0</accession>
<dbReference type="PANTHER" id="PTHR44337">
    <property type="entry name" value="CARCINOEMBRYONIC ANTIGEN-RELATED CELL ADHESION MOLECULE 8"/>
    <property type="match status" value="1"/>
</dbReference>
<keyword evidence="2" id="KW-1015">Disulfide bond</keyword>
<dbReference type="SMART" id="SM00408">
    <property type="entry name" value="IGc2"/>
    <property type="match status" value="1"/>
</dbReference>
<dbReference type="InterPro" id="IPR013098">
    <property type="entry name" value="Ig_I-set"/>
</dbReference>
<keyword evidence="1" id="KW-0732">Signal</keyword>
<keyword evidence="5" id="KW-0472">Membrane</keyword>
<evidence type="ECO:0000313" key="8">
    <source>
        <dbReference type="Proteomes" id="UP000824219"/>
    </source>
</evidence>